<organism evidence="1 2">
    <name type="scientific">Bradyrhizobium amphicarpaeae</name>
    <dbReference type="NCBI Taxonomy" id="1404768"/>
    <lineage>
        <taxon>Bacteria</taxon>
        <taxon>Pseudomonadati</taxon>
        <taxon>Pseudomonadota</taxon>
        <taxon>Alphaproteobacteria</taxon>
        <taxon>Hyphomicrobiales</taxon>
        <taxon>Nitrobacteraceae</taxon>
        <taxon>Bradyrhizobium</taxon>
    </lineage>
</organism>
<reference evidence="1 2" key="1">
    <citation type="journal article" date="2017" name="Syst. Appl. Microbiol.">
        <title>Soybeans inoculated with root zone soils of Canadian native legumes harbour diverse and novel Bradyrhizobium spp. that possess agricultural potential.</title>
        <authorList>
            <person name="Bromfield E.S.P."/>
            <person name="Cloutier S."/>
            <person name="Tambong J.T."/>
            <person name="Tran Thi T.V."/>
        </authorList>
    </citation>
    <scope>NUCLEOTIDE SEQUENCE [LARGE SCALE GENOMIC DNA]</scope>
    <source>
        <strain evidence="1 2">39S1MB</strain>
    </source>
</reference>
<dbReference type="AlphaFoldDB" id="A0A2U8PUU8"/>
<reference evidence="1 2" key="2">
    <citation type="journal article" date="2019" name="Int. J. Syst. Evol. Microbiol.">
        <title>Description and complete genome sequence of Bradyrhizobium amphicarpaeae sp. nov., harbouring photosystem and nitrogen-fixation genes.</title>
        <authorList>
            <person name="Bromfield E.S.P."/>
            <person name="Cloutier S."/>
            <person name="Nguyen H.D.T."/>
        </authorList>
    </citation>
    <scope>NUCLEOTIDE SEQUENCE [LARGE SCALE GENOMIC DNA]</scope>
    <source>
        <strain evidence="1 2">39S1MB</strain>
    </source>
</reference>
<gene>
    <name evidence="1" type="ORF">CIT40_17100</name>
</gene>
<dbReference type="Proteomes" id="UP000215884">
    <property type="component" value="Chromosome"/>
</dbReference>
<evidence type="ECO:0000313" key="1">
    <source>
        <dbReference type="EMBL" id="AWM01583.1"/>
    </source>
</evidence>
<keyword evidence="2" id="KW-1185">Reference proteome</keyword>
<protein>
    <submittedName>
        <fullName evidence="1">Uncharacterized protein</fullName>
    </submittedName>
</protein>
<proteinExistence type="predicted"/>
<evidence type="ECO:0000313" key="2">
    <source>
        <dbReference type="Proteomes" id="UP000215884"/>
    </source>
</evidence>
<name>A0A2U8PUU8_9BRAD</name>
<sequence>MAAWRVAQRGFAPCDRQKVPLSCLFFVAIQQRRGDFDHFARAKTGNHGIVTDGRQPPISEFLIVG</sequence>
<dbReference type="EMBL" id="CP029426">
    <property type="protein sequence ID" value="AWM01583.1"/>
    <property type="molecule type" value="Genomic_DNA"/>
</dbReference>
<accession>A0A2U8PUU8</accession>